<dbReference type="Pfam" id="PF13474">
    <property type="entry name" value="SnoaL_3"/>
    <property type="match status" value="1"/>
</dbReference>
<accession>A0A9Q9D8T7</accession>
<evidence type="ECO:0000259" key="1">
    <source>
        <dbReference type="Pfam" id="PF13474"/>
    </source>
</evidence>
<evidence type="ECO:0000313" key="3">
    <source>
        <dbReference type="Proteomes" id="UP001055460"/>
    </source>
</evidence>
<dbReference type="Proteomes" id="UP001055460">
    <property type="component" value="Chromosome"/>
</dbReference>
<dbReference type="SUPFAM" id="SSF54427">
    <property type="entry name" value="NTF2-like"/>
    <property type="match status" value="1"/>
</dbReference>
<name>A0A9Q9D8T7_ENSAD</name>
<dbReference type="EMBL" id="CP098807">
    <property type="protein sequence ID" value="USJ22359.1"/>
    <property type="molecule type" value="Genomic_DNA"/>
</dbReference>
<reference evidence="2" key="1">
    <citation type="submission" date="2022-06" db="EMBL/GenBank/DDBJ databases">
        <title>Physiological and biochemical characterization and genomic elucidation of a strain of the genus Ensifer adhaerens M8 that combines arsenic oxidation and chromium reduction.</title>
        <authorList>
            <person name="Li X."/>
            <person name="Yu c."/>
        </authorList>
    </citation>
    <scope>NUCLEOTIDE SEQUENCE</scope>
    <source>
        <strain evidence="2">M8</strain>
    </source>
</reference>
<dbReference type="RefSeq" id="WP_090298288.1">
    <property type="nucleotide sequence ID" value="NZ_CAXURO020000001.1"/>
</dbReference>
<feature type="domain" description="SnoaL-like" evidence="1">
    <location>
        <begin position="8"/>
        <end position="127"/>
    </location>
</feature>
<protein>
    <submittedName>
        <fullName evidence="2">Nuclear transport factor 2 family protein</fullName>
    </submittedName>
</protein>
<gene>
    <name evidence="2" type="ORF">NE863_13680</name>
</gene>
<organism evidence="2 3">
    <name type="scientific">Ensifer adhaerens</name>
    <name type="common">Sinorhizobium morelense</name>
    <dbReference type="NCBI Taxonomy" id="106592"/>
    <lineage>
        <taxon>Bacteria</taxon>
        <taxon>Pseudomonadati</taxon>
        <taxon>Pseudomonadota</taxon>
        <taxon>Alphaproteobacteria</taxon>
        <taxon>Hyphomicrobiales</taxon>
        <taxon>Rhizobiaceae</taxon>
        <taxon>Sinorhizobium/Ensifer group</taxon>
        <taxon>Ensifer</taxon>
    </lineage>
</organism>
<dbReference type="OrthoDB" id="8420006at2"/>
<proteinExistence type="predicted"/>
<dbReference type="AlphaFoldDB" id="A0A9Q9D8T7"/>
<dbReference type="Gene3D" id="3.10.450.50">
    <property type="match status" value="1"/>
</dbReference>
<evidence type="ECO:0000313" key="2">
    <source>
        <dbReference type="EMBL" id="USJ22359.1"/>
    </source>
</evidence>
<dbReference type="InterPro" id="IPR032710">
    <property type="entry name" value="NTF2-like_dom_sf"/>
</dbReference>
<dbReference type="InterPro" id="IPR037401">
    <property type="entry name" value="SnoaL-like"/>
</dbReference>
<sequence length="130" mass="14990">MKDLEQSVLQAADQLVAAFARHDRTAYFSAFAPDATFIFHTLDRPLKSRAEYEAEWSLWEERDGFRVRACRSSERNVQTVGNVAVFTHRVETELEFNGEPATADERETIVFERKSSGEWLAVHEHLSRQS</sequence>